<dbReference type="PROSITE" id="PS50157">
    <property type="entry name" value="ZINC_FINGER_C2H2_2"/>
    <property type="match status" value="1"/>
</dbReference>
<dbReference type="HOGENOM" id="CLU_136025_4_3_4"/>
<organism evidence="3 4">
    <name type="scientific">Caballeronia insecticola</name>
    <dbReference type="NCBI Taxonomy" id="758793"/>
    <lineage>
        <taxon>Bacteria</taxon>
        <taxon>Pseudomonadati</taxon>
        <taxon>Pseudomonadota</taxon>
        <taxon>Betaproteobacteria</taxon>
        <taxon>Burkholderiales</taxon>
        <taxon>Burkholderiaceae</taxon>
        <taxon>Caballeronia</taxon>
    </lineage>
</organism>
<keyword evidence="1" id="KW-0863">Zinc-finger</keyword>
<reference evidence="3 4" key="1">
    <citation type="journal article" date="2013" name="Genome Announc.">
        <title>Complete Genome Sequence of Burkholderia sp. Strain RPE64, Bacterial Symbiont of the Bean Bug Riptortus pedestris.</title>
        <authorList>
            <person name="Shibata T.F."/>
            <person name="Maeda T."/>
            <person name="Nikoh N."/>
            <person name="Yamaguchi K."/>
            <person name="Oshima K."/>
            <person name="Hattori M."/>
            <person name="Nishiyama T."/>
            <person name="Hasebe M."/>
            <person name="Fukatsu T."/>
            <person name="Kikuchi Y."/>
            <person name="Shigenobu S."/>
        </authorList>
    </citation>
    <scope>NUCLEOTIDE SEQUENCE [LARGE SCALE GENOMIC DNA]</scope>
</reference>
<dbReference type="STRING" id="758793.BRPE64_BCDS09750"/>
<dbReference type="InterPro" id="IPR013087">
    <property type="entry name" value="Znf_C2H2_type"/>
</dbReference>
<dbReference type="AlphaFoldDB" id="R4X0N1"/>
<keyword evidence="1" id="KW-0862">Zinc</keyword>
<dbReference type="Pfam" id="PF09723">
    <property type="entry name" value="Zn_ribbon_8"/>
    <property type="match status" value="1"/>
</dbReference>
<dbReference type="PATRIC" id="fig|758793.3.peg.3882"/>
<protein>
    <recommendedName>
        <fullName evidence="2">C2H2-type domain-containing protein</fullName>
    </recommendedName>
</protein>
<dbReference type="GO" id="GO:0008270">
    <property type="term" value="F:zinc ion binding"/>
    <property type="evidence" value="ECO:0007669"/>
    <property type="project" value="UniProtKB-KW"/>
</dbReference>
<dbReference type="Proteomes" id="UP000013966">
    <property type="component" value="Chromosome 2"/>
</dbReference>
<dbReference type="InterPro" id="IPR013429">
    <property type="entry name" value="Regulatory_FmdB_Zinc_ribbon"/>
</dbReference>
<accession>R4X0N1</accession>
<keyword evidence="4" id="KW-1185">Reference proteome</keyword>
<dbReference type="EMBL" id="AP013059">
    <property type="protein sequence ID" value="BAN25636.1"/>
    <property type="molecule type" value="Genomic_DNA"/>
</dbReference>
<sequence>MGRAVAFRAGQTVASREDVMPTYQYRCQDCGESFEHAEHVAEHATVQLKCPKCGSEKIAHAPAPFVAKTSKKS</sequence>
<gene>
    <name evidence="3" type="ORF">BRPE64_BCDS09750</name>
</gene>
<evidence type="ECO:0000313" key="3">
    <source>
        <dbReference type="EMBL" id="BAN25636.1"/>
    </source>
</evidence>
<dbReference type="NCBIfam" id="TIGR02605">
    <property type="entry name" value="CxxC_CxxC_SSSS"/>
    <property type="match status" value="1"/>
</dbReference>
<evidence type="ECO:0000256" key="1">
    <source>
        <dbReference type="PROSITE-ProRule" id="PRU00042"/>
    </source>
</evidence>
<dbReference type="KEGG" id="buo:BRPE64_BCDS09750"/>
<dbReference type="Gene3D" id="2.20.28.30">
    <property type="entry name" value="RNA polymerase ii, chain L"/>
    <property type="match status" value="1"/>
</dbReference>
<feature type="domain" description="C2H2-type" evidence="2">
    <location>
        <begin position="25"/>
        <end position="47"/>
    </location>
</feature>
<proteinExistence type="predicted"/>
<evidence type="ECO:0000259" key="2">
    <source>
        <dbReference type="PROSITE" id="PS50157"/>
    </source>
</evidence>
<keyword evidence="1" id="KW-0479">Metal-binding</keyword>
<evidence type="ECO:0000313" key="4">
    <source>
        <dbReference type="Proteomes" id="UP000013966"/>
    </source>
</evidence>
<name>R4X0N1_9BURK</name>
<reference evidence="3 4" key="2">
    <citation type="journal article" date="2018" name="Int. J. Syst. Evol. Microbiol.">
        <title>Burkholderia insecticola sp. nov., a gut symbiotic bacterium of the bean bug Riptortus pedestris.</title>
        <authorList>
            <person name="Takeshita K."/>
            <person name="Tamaki H."/>
            <person name="Ohbayashi T."/>
            <person name="Meng X.-Y."/>
            <person name="Sone T."/>
            <person name="Mitani Y."/>
            <person name="Peeters C."/>
            <person name="Kikuchi Y."/>
            <person name="Vandamme P."/>
        </authorList>
    </citation>
    <scope>NUCLEOTIDE SEQUENCE [LARGE SCALE GENOMIC DNA]</scope>
    <source>
        <strain evidence="3">RPE64</strain>
    </source>
</reference>
<dbReference type="SMART" id="SM00834">
    <property type="entry name" value="CxxC_CXXC_SSSS"/>
    <property type="match status" value="1"/>
</dbReference>